<gene>
    <name evidence="2" type="ORF">Aiant_74820</name>
</gene>
<protein>
    <recommendedName>
        <fullName evidence="1">DUF397 domain-containing protein</fullName>
    </recommendedName>
</protein>
<dbReference type="EMBL" id="AP023356">
    <property type="protein sequence ID" value="BCJ46825.1"/>
    <property type="molecule type" value="Genomic_DNA"/>
</dbReference>
<dbReference type="Proteomes" id="UP000676967">
    <property type="component" value="Chromosome"/>
</dbReference>
<reference evidence="2 3" key="1">
    <citation type="submission" date="2020-08" db="EMBL/GenBank/DDBJ databases">
        <title>Whole genome shotgun sequence of Actinoplanes ianthinogenes NBRC 13996.</title>
        <authorList>
            <person name="Komaki H."/>
            <person name="Tamura T."/>
        </authorList>
    </citation>
    <scope>NUCLEOTIDE SEQUENCE [LARGE SCALE GENOMIC DNA]</scope>
    <source>
        <strain evidence="2 3">NBRC 13996</strain>
    </source>
</reference>
<keyword evidence="3" id="KW-1185">Reference proteome</keyword>
<evidence type="ECO:0000313" key="2">
    <source>
        <dbReference type="EMBL" id="BCJ46825.1"/>
    </source>
</evidence>
<dbReference type="SUPFAM" id="SSF51679">
    <property type="entry name" value="Bacterial luciferase-like"/>
    <property type="match status" value="1"/>
</dbReference>
<evidence type="ECO:0000313" key="3">
    <source>
        <dbReference type="Proteomes" id="UP000676967"/>
    </source>
</evidence>
<organism evidence="2 3">
    <name type="scientific">Actinoplanes ianthinogenes</name>
    <dbReference type="NCBI Taxonomy" id="122358"/>
    <lineage>
        <taxon>Bacteria</taxon>
        <taxon>Bacillati</taxon>
        <taxon>Actinomycetota</taxon>
        <taxon>Actinomycetes</taxon>
        <taxon>Micromonosporales</taxon>
        <taxon>Micromonosporaceae</taxon>
        <taxon>Actinoplanes</taxon>
    </lineage>
</organism>
<accession>A0ABN6CNQ1</accession>
<dbReference type="InterPro" id="IPR007278">
    <property type="entry name" value="DUF397"/>
</dbReference>
<sequence>MWLTATFDTEPGDLVRLAGVLDRHCAQVGRNPSSLRRAVQFPVPPTPDALLRAAAAFARAGFTELILMPRGGEPAALDRPAELLPELRAADEPFPSRAARAEARASIVPFRNVRQISDSLGSEQCSEYPRRCEMTEKTYAAKFDRLTAVWRRSTRSYSDNCVEVADLPDGGRAVRDSKNPDGPILFFTPSEWAAFVGGAKDGEFDN</sequence>
<proteinExistence type="predicted"/>
<dbReference type="InterPro" id="IPR036661">
    <property type="entry name" value="Luciferase-like_sf"/>
</dbReference>
<name>A0ABN6CNQ1_9ACTN</name>
<feature type="domain" description="DUF397" evidence="1">
    <location>
        <begin position="148"/>
        <end position="200"/>
    </location>
</feature>
<evidence type="ECO:0000259" key="1">
    <source>
        <dbReference type="Pfam" id="PF04149"/>
    </source>
</evidence>
<dbReference type="Pfam" id="PF04149">
    <property type="entry name" value="DUF397"/>
    <property type="match status" value="1"/>
</dbReference>